<feature type="binding site" evidence="15 16">
    <location>
        <begin position="146"/>
        <end position="151"/>
    </location>
    <ligand>
        <name>S-adenosyl-L-methionine</name>
        <dbReference type="ChEBI" id="CHEBI:59789"/>
    </ligand>
</feature>
<evidence type="ECO:0000256" key="12">
    <source>
        <dbReference type="ARBA" id="ARBA00029736"/>
    </source>
</evidence>
<evidence type="ECO:0000256" key="4">
    <source>
        <dbReference type="ARBA" id="ARBA00011738"/>
    </source>
</evidence>
<feature type="binding site" evidence="15 16">
    <location>
        <position position="126"/>
    </location>
    <ligand>
        <name>S-adenosyl-L-methionine</name>
        <dbReference type="ChEBI" id="CHEBI:59789"/>
    </ligand>
</feature>
<dbReference type="CDD" id="cd18080">
    <property type="entry name" value="TrmD-like"/>
    <property type="match status" value="1"/>
</dbReference>
<dbReference type="EC" id="2.1.1.228" evidence="5 15"/>
<comment type="caution">
    <text evidence="19">The sequence shown here is derived from an EMBL/GenBank/DDBJ whole genome shotgun (WGS) entry which is preliminary data.</text>
</comment>
<evidence type="ECO:0000256" key="14">
    <source>
        <dbReference type="ARBA" id="ARBA00047783"/>
    </source>
</evidence>
<evidence type="ECO:0000256" key="17">
    <source>
        <dbReference type="RuleBase" id="RU003464"/>
    </source>
</evidence>
<proteinExistence type="inferred from homology"/>
<keyword evidence="7 15" id="KW-0963">Cytoplasm</keyword>
<dbReference type="PANTHER" id="PTHR46417">
    <property type="entry name" value="TRNA (GUANINE-N(1)-)-METHYLTRANSFERASE"/>
    <property type="match status" value="1"/>
</dbReference>
<feature type="domain" description="tRNA methyltransferase TRMD/TRM10-type" evidence="18">
    <location>
        <begin position="1"/>
        <end position="223"/>
    </location>
</feature>
<evidence type="ECO:0000256" key="16">
    <source>
        <dbReference type="PIRSR" id="PIRSR000386-1"/>
    </source>
</evidence>
<dbReference type="STRING" id="1798649.A3B13_03720"/>
<dbReference type="EMBL" id="MHKZ01000005">
    <property type="protein sequence ID" value="OGZ01187.1"/>
    <property type="molecule type" value="Genomic_DNA"/>
</dbReference>
<dbReference type="InterPro" id="IPR002649">
    <property type="entry name" value="tRNA_m1G_MeTrfase_TrmD"/>
</dbReference>
<dbReference type="InterPro" id="IPR029026">
    <property type="entry name" value="tRNA_m1G_MTases_N"/>
</dbReference>
<evidence type="ECO:0000313" key="20">
    <source>
        <dbReference type="Proteomes" id="UP000176287"/>
    </source>
</evidence>
<dbReference type="Gene3D" id="1.10.1270.20">
    <property type="entry name" value="tRNA(m1g37)methyltransferase, domain 2"/>
    <property type="match status" value="1"/>
</dbReference>
<dbReference type="NCBIfam" id="NF000648">
    <property type="entry name" value="PRK00026.1"/>
    <property type="match status" value="1"/>
</dbReference>
<evidence type="ECO:0000256" key="3">
    <source>
        <dbReference type="ARBA" id="ARBA00007630"/>
    </source>
</evidence>
<keyword evidence="11 15" id="KW-0819">tRNA processing</keyword>
<evidence type="ECO:0000256" key="7">
    <source>
        <dbReference type="ARBA" id="ARBA00022490"/>
    </source>
</evidence>
<dbReference type="Pfam" id="PF01746">
    <property type="entry name" value="tRNA_m1G_MT"/>
    <property type="match status" value="1"/>
</dbReference>
<keyword evidence="8 15" id="KW-0489">Methyltransferase</keyword>
<evidence type="ECO:0000256" key="11">
    <source>
        <dbReference type="ARBA" id="ARBA00022694"/>
    </source>
</evidence>
<comment type="catalytic activity">
    <reaction evidence="14 15 17">
        <text>guanosine(37) in tRNA + S-adenosyl-L-methionine = N(1)-methylguanosine(37) in tRNA + S-adenosyl-L-homocysteine + H(+)</text>
        <dbReference type="Rhea" id="RHEA:36899"/>
        <dbReference type="Rhea" id="RHEA-COMP:10145"/>
        <dbReference type="Rhea" id="RHEA-COMP:10147"/>
        <dbReference type="ChEBI" id="CHEBI:15378"/>
        <dbReference type="ChEBI" id="CHEBI:57856"/>
        <dbReference type="ChEBI" id="CHEBI:59789"/>
        <dbReference type="ChEBI" id="CHEBI:73542"/>
        <dbReference type="ChEBI" id="CHEBI:74269"/>
        <dbReference type="EC" id="2.1.1.228"/>
    </reaction>
</comment>
<protein>
    <recommendedName>
        <fullName evidence="6 15">tRNA (guanine-N(1)-)-methyltransferase</fullName>
        <ecNumber evidence="5 15">2.1.1.228</ecNumber>
    </recommendedName>
    <alternativeName>
        <fullName evidence="12 15">M1G-methyltransferase</fullName>
    </alternativeName>
    <alternativeName>
        <fullName evidence="13 15">tRNA [GM37] methyltransferase</fullName>
    </alternativeName>
</protein>
<evidence type="ECO:0000256" key="1">
    <source>
        <dbReference type="ARBA" id="ARBA00002634"/>
    </source>
</evidence>
<evidence type="ECO:0000256" key="8">
    <source>
        <dbReference type="ARBA" id="ARBA00022603"/>
    </source>
</evidence>
<dbReference type="SUPFAM" id="SSF75217">
    <property type="entry name" value="alpha/beta knot"/>
    <property type="match status" value="1"/>
</dbReference>
<dbReference type="HAMAP" id="MF_00605">
    <property type="entry name" value="TrmD"/>
    <property type="match status" value="1"/>
</dbReference>
<dbReference type="GO" id="GO:0052906">
    <property type="term" value="F:tRNA (guanine(37)-N1)-methyltransferase activity"/>
    <property type="evidence" value="ECO:0007669"/>
    <property type="project" value="UniProtKB-UniRule"/>
</dbReference>
<dbReference type="InterPro" id="IPR023148">
    <property type="entry name" value="tRNA_m1G_MeTrfase_C_sf"/>
</dbReference>
<evidence type="ECO:0000313" key="19">
    <source>
        <dbReference type="EMBL" id="OGZ01187.1"/>
    </source>
</evidence>
<dbReference type="Gene3D" id="3.40.1280.10">
    <property type="match status" value="1"/>
</dbReference>
<dbReference type="PIRSF" id="PIRSF000386">
    <property type="entry name" value="tRNA_mtase"/>
    <property type="match status" value="1"/>
</dbReference>
<comment type="function">
    <text evidence="1 15 17">Specifically methylates guanosine-37 in various tRNAs.</text>
</comment>
<dbReference type="PANTHER" id="PTHR46417:SF1">
    <property type="entry name" value="TRNA (GUANINE-N(1)-)-METHYLTRANSFERASE"/>
    <property type="match status" value="1"/>
</dbReference>
<gene>
    <name evidence="15" type="primary">trmD</name>
    <name evidence="19" type="ORF">A3B13_03720</name>
</gene>
<evidence type="ECO:0000256" key="2">
    <source>
        <dbReference type="ARBA" id="ARBA00004496"/>
    </source>
</evidence>
<keyword evidence="10 15" id="KW-0949">S-adenosyl-L-methionine</keyword>
<dbReference type="InterPro" id="IPR029028">
    <property type="entry name" value="Alpha/beta_knot_MTases"/>
</dbReference>
<dbReference type="NCBIfam" id="TIGR00088">
    <property type="entry name" value="trmD"/>
    <property type="match status" value="1"/>
</dbReference>
<evidence type="ECO:0000256" key="15">
    <source>
        <dbReference type="HAMAP-Rule" id="MF_00605"/>
    </source>
</evidence>
<evidence type="ECO:0000256" key="13">
    <source>
        <dbReference type="ARBA" id="ARBA00033392"/>
    </source>
</evidence>
<comment type="subcellular location">
    <subcellularLocation>
        <location evidence="2 15 17">Cytoplasm</location>
    </subcellularLocation>
</comment>
<dbReference type="AlphaFoldDB" id="A0A1G2CIW1"/>
<accession>A0A1G2CIW1</accession>
<evidence type="ECO:0000256" key="6">
    <source>
        <dbReference type="ARBA" id="ARBA00014679"/>
    </source>
</evidence>
<reference evidence="19 20" key="1">
    <citation type="journal article" date="2016" name="Nat. Commun.">
        <title>Thousands of microbial genomes shed light on interconnected biogeochemical processes in an aquifer system.</title>
        <authorList>
            <person name="Anantharaman K."/>
            <person name="Brown C.T."/>
            <person name="Hug L.A."/>
            <person name="Sharon I."/>
            <person name="Castelle C.J."/>
            <person name="Probst A.J."/>
            <person name="Thomas B.C."/>
            <person name="Singh A."/>
            <person name="Wilkins M.J."/>
            <person name="Karaoz U."/>
            <person name="Brodie E.L."/>
            <person name="Williams K.H."/>
            <person name="Hubbard S.S."/>
            <person name="Banfield J.F."/>
        </authorList>
    </citation>
    <scope>NUCLEOTIDE SEQUENCE [LARGE SCALE GENOMIC DNA]</scope>
</reference>
<organism evidence="19 20">
    <name type="scientific">Candidatus Liptonbacteria bacterium RIFCSPLOWO2_01_FULL_45_15</name>
    <dbReference type="NCBI Taxonomy" id="1798649"/>
    <lineage>
        <taxon>Bacteria</taxon>
        <taxon>Candidatus Liptoniibacteriota</taxon>
    </lineage>
</organism>
<evidence type="ECO:0000256" key="9">
    <source>
        <dbReference type="ARBA" id="ARBA00022679"/>
    </source>
</evidence>
<keyword evidence="9 15" id="KW-0808">Transferase</keyword>
<comment type="subunit">
    <text evidence="4 15 17">Homodimer.</text>
</comment>
<dbReference type="GO" id="GO:0002939">
    <property type="term" value="P:tRNA N1-guanine methylation"/>
    <property type="evidence" value="ECO:0007669"/>
    <property type="project" value="TreeGrafter"/>
</dbReference>
<dbReference type="FunFam" id="3.40.1280.10:FF:000001">
    <property type="entry name" value="tRNA (guanine-N(1)-)-methyltransferase"/>
    <property type="match status" value="1"/>
</dbReference>
<evidence type="ECO:0000259" key="18">
    <source>
        <dbReference type="Pfam" id="PF01746"/>
    </source>
</evidence>
<dbReference type="Proteomes" id="UP000176287">
    <property type="component" value="Unassembled WGS sequence"/>
</dbReference>
<comment type="similarity">
    <text evidence="3 15 17">Belongs to the RNA methyltransferase TrmD family.</text>
</comment>
<evidence type="ECO:0000256" key="10">
    <source>
        <dbReference type="ARBA" id="ARBA00022691"/>
    </source>
</evidence>
<evidence type="ECO:0000256" key="5">
    <source>
        <dbReference type="ARBA" id="ARBA00012807"/>
    </source>
</evidence>
<dbReference type="InterPro" id="IPR016009">
    <property type="entry name" value="tRNA_MeTrfase_TRMD/TRM10"/>
</dbReference>
<dbReference type="GO" id="GO:0005829">
    <property type="term" value="C:cytosol"/>
    <property type="evidence" value="ECO:0007669"/>
    <property type="project" value="TreeGrafter"/>
</dbReference>
<name>A0A1G2CIW1_9BACT</name>
<sequence>MRFDIITIFPQIFDSYFGESLIKRAIGKKIIKVKAHNLRDYSLDRHNKVDDRPYGGGPGMVMAVKPIYRATQFLKSKVSAKGGSASGGKSPKLKTRTILFSTRGKKLDAKTAKRLSKYDSLILICGRYEGVDERVAKYIADEEISIGNYVLNGGELAAMVLMETVSRFLPGFLGKMESLEEIKGSYAAYTRPAEFVPKKGIKPWRVPKVLLSGHHYKIKEFRK</sequence>